<dbReference type="GO" id="GO:0003955">
    <property type="term" value="F:NAD(P)H dehydrogenase (quinone) activity"/>
    <property type="evidence" value="ECO:0007669"/>
    <property type="project" value="InterPro"/>
</dbReference>
<dbReference type="PANTHER" id="PTHR30546:SF23">
    <property type="entry name" value="FLAVOPROTEIN-LIKE PROTEIN YCP4-RELATED"/>
    <property type="match status" value="1"/>
</dbReference>
<dbReference type="GO" id="GO:0016020">
    <property type="term" value="C:membrane"/>
    <property type="evidence" value="ECO:0007669"/>
    <property type="project" value="TreeGrafter"/>
</dbReference>
<comment type="similarity">
    <text evidence="1">Belongs to the WrbA family.</text>
</comment>
<keyword evidence="7" id="KW-1185">Reference proteome</keyword>
<dbReference type="InterPro" id="IPR029039">
    <property type="entry name" value="Flavoprotein-like_sf"/>
</dbReference>
<dbReference type="InterPro" id="IPR008254">
    <property type="entry name" value="Flavodoxin/NO_synth"/>
</dbReference>
<dbReference type="EMBL" id="AM260480">
    <property type="protein sequence ID" value="CAJ96208.1"/>
    <property type="molecule type" value="Genomic_DNA"/>
</dbReference>
<evidence type="ECO:0000313" key="7">
    <source>
        <dbReference type="Proteomes" id="UP000008210"/>
    </source>
</evidence>
<dbReference type="KEGG" id="reh:H16_B1419"/>
<evidence type="ECO:0000259" key="5">
    <source>
        <dbReference type="PROSITE" id="PS50902"/>
    </source>
</evidence>
<dbReference type="HOGENOM" id="CLU_051402_0_2_4"/>
<dbReference type="PANTHER" id="PTHR30546">
    <property type="entry name" value="FLAVODOXIN-RELATED PROTEIN WRBA-RELATED"/>
    <property type="match status" value="1"/>
</dbReference>
<dbReference type="eggNOG" id="COG0655">
    <property type="taxonomic scope" value="Bacteria"/>
</dbReference>
<gene>
    <name evidence="6" type="ordered locus">H16_B1419</name>
</gene>
<dbReference type="SUPFAM" id="SSF52218">
    <property type="entry name" value="Flavoproteins"/>
    <property type="match status" value="1"/>
</dbReference>
<organism evidence="6 7">
    <name type="scientific">Cupriavidus necator (strain ATCC 17699 / DSM 428 / KCTC 22496 / NCIMB 10442 / H16 / Stanier 337)</name>
    <name type="common">Ralstonia eutropha</name>
    <dbReference type="NCBI Taxonomy" id="381666"/>
    <lineage>
        <taxon>Bacteria</taxon>
        <taxon>Pseudomonadati</taxon>
        <taxon>Pseudomonadota</taxon>
        <taxon>Betaproteobacteria</taxon>
        <taxon>Burkholderiales</taxon>
        <taxon>Burkholderiaceae</taxon>
        <taxon>Cupriavidus</taxon>
    </lineage>
</organism>
<evidence type="ECO:0000256" key="4">
    <source>
        <dbReference type="ARBA" id="ARBA00029652"/>
    </source>
</evidence>
<accession>Q0K1B6</accession>
<name>Q0K1B6_CUPNH</name>
<dbReference type="NCBIfam" id="NF002999">
    <property type="entry name" value="PRK03767.1"/>
    <property type="match status" value="1"/>
</dbReference>
<dbReference type="Pfam" id="PF03358">
    <property type="entry name" value="FMN_red"/>
    <property type="match status" value="1"/>
</dbReference>
<dbReference type="InterPro" id="IPR005025">
    <property type="entry name" value="FMN_Rdtase-like_dom"/>
</dbReference>
<evidence type="ECO:0000313" key="6">
    <source>
        <dbReference type="EMBL" id="CAJ96208.1"/>
    </source>
</evidence>
<dbReference type="Proteomes" id="UP000008210">
    <property type="component" value="Chromosome 2"/>
</dbReference>
<dbReference type="AlphaFoldDB" id="Q0K1B6"/>
<evidence type="ECO:0000256" key="1">
    <source>
        <dbReference type="ARBA" id="ARBA00006961"/>
    </source>
</evidence>
<dbReference type="GO" id="GO:0010181">
    <property type="term" value="F:FMN binding"/>
    <property type="evidence" value="ECO:0007669"/>
    <property type="project" value="InterPro"/>
</dbReference>
<dbReference type="Gene3D" id="3.40.50.360">
    <property type="match status" value="1"/>
</dbReference>
<sequence length="215" mass="23013">MTLPEITMQKPKVLIVFYSRNSSTEMLAKAVAEGALEAGAEVRMRRVREVVGPDVMRQAPGWLENATEMNAKYEAPTEADAEWADAIVFGTPTRFGSISAELKAYIDGLGGLWFAGKLNDKVGSVFGSTSSRHGGNEATLLATYAPMAHLGLIIVPLGYADAAMFKAGTPYGATHVSQRDAVKPDDDHLAVARFQGRRVTTVARALHAQPQPVAA</sequence>
<evidence type="ECO:0000256" key="2">
    <source>
        <dbReference type="ARBA" id="ARBA00022630"/>
    </source>
</evidence>
<proteinExistence type="inferred from homology"/>
<dbReference type="PROSITE" id="PS50902">
    <property type="entry name" value="FLAVODOXIN_LIKE"/>
    <property type="match status" value="1"/>
</dbReference>
<reference evidence="6 7" key="1">
    <citation type="journal article" date="2006" name="Nat. Biotechnol.">
        <title>Genome sequence of the bioplastic-producing 'Knallgas' bacterium Ralstonia eutropha H16.</title>
        <authorList>
            <person name="Pohlmann A."/>
            <person name="Fricke W.F."/>
            <person name="Reinecke F."/>
            <person name="Kusian B."/>
            <person name="Liesegang H."/>
            <person name="Cramm R."/>
            <person name="Eitinger T."/>
            <person name="Ewering C."/>
            <person name="Potter M."/>
            <person name="Schwartz E."/>
            <person name="Strittmatter A."/>
            <person name="Voss I."/>
            <person name="Gottschalk G."/>
            <person name="Steinbuechel A."/>
            <person name="Friedrich B."/>
            <person name="Bowien B."/>
        </authorList>
    </citation>
    <scope>NUCLEOTIDE SEQUENCE [LARGE SCALE GENOMIC DNA]</scope>
    <source>
        <strain evidence="7">ATCC 17699 / DSM 428 / KCTC 22496 / NCIMB 10442 / H16 / Stanier 337</strain>
    </source>
</reference>
<evidence type="ECO:0000256" key="3">
    <source>
        <dbReference type="ARBA" id="ARBA00022643"/>
    </source>
</evidence>
<dbReference type="STRING" id="381666.H16_B1419"/>
<keyword evidence="2" id="KW-0285">Flavoprotein</keyword>
<protein>
    <recommendedName>
        <fullName evidence="4">Flavoprotein WrbA</fullName>
    </recommendedName>
</protein>
<dbReference type="InterPro" id="IPR010089">
    <property type="entry name" value="Flavoprotein_WrbA-like"/>
</dbReference>
<dbReference type="NCBIfam" id="TIGR01755">
    <property type="entry name" value="flav_wrbA"/>
    <property type="match status" value="1"/>
</dbReference>
<keyword evidence="3" id="KW-0288">FMN</keyword>
<feature type="domain" description="Flavodoxin-like" evidence="5">
    <location>
        <begin position="13"/>
        <end position="199"/>
    </location>
</feature>